<comment type="caution">
    <text evidence="1">The sequence shown here is derived from an EMBL/GenBank/DDBJ whole genome shotgun (WGS) entry which is preliminary data.</text>
</comment>
<name>A0ABS2GRW0_9BURK</name>
<dbReference type="InterPro" id="IPR006521">
    <property type="entry name" value="Tail_protein_I"/>
</dbReference>
<keyword evidence="2" id="KW-1185">Reference proteome</keyword>
<dbReference type="Proteomes" id="UP000777002">
    <property type="component" value="Unassembled WGS sequence"/>
</dbReference>
<organism evidence="1 2">
    <name type="scientific">Parasutterella secunda</name>
    <dbReference type="NCBI Taxonomy" id="626947"/>
    <lineage>
        <taxon>Bacteria</taxon>
        <taxon>Pseudomonadati</taxon>
        <taxon>Pseudomonadota</taxon>
        <taxon>Betaproteobacteria</taxon>
        <taxon>Burkholderiales</taxon>
        <taxon>Sutterellaceae</taxon>
        <taxon>Parasutterella</taxon>
    </lineage>
</organism>
<gene>
    <name evidence="1" type="ORF">H5985_04765</name>
</gene>
<proteinExistence type="predicted"/>
<dbReference type="RefSeq" id="WP_205050168.1">
    <property type="nucleotide sequence ID" value="NZ_JACJKX010000007.1"/>
</dbReference>
<evidence type="ECO:0000313" key="2">
    <source>
        <dbReference type="Proteomes" id="UP000777002"/>
    </source>
</evidence>
<accession>A0ABS2GRW0</accession>
<dbReference type="EMBL" id="JACJKX010000007">
    <property type="protein sequence ID" value="MBM6928580.1"/>
    <property type="molecule type" value="Genomic_DNA"/>
</dbReference>
<dbReference type="NCBIfam" id="TIGR01634">
    <property type="entry name" value="tail_P2_I"/>
    <property type="match status" value="1"/>
</dbReference>
<evidence type="ECO:0000313" key="1">
    <source>
        <dbReference type="EMBL" id="MBM6928580.1"/>
    </source>
</evidence>
<dbReference type="Pfam" id="PF09684">
    <property type="entry name" value="Tail_P2_I"/>
    <property type="match status" value="1"/>
</dbReference>
<protein>
    <submittedName>
        <fullName evidence="1">Phage tail protein I</fullName>
    </submittedName>
</protein>
<sequence>MKTLADVALSDLMPDSISKDPSVSAAAKSIDKQLKLIAGGIDLPSIYARIDQLTGEQLDHLAASRNFTIWRDTWPVDLKRSVAKQIIAQKARMGTLSAVRLALESLGAAVVIKEWWEESPPAEAHTFKITVALSDIEGTLTSEMQEDCFALLDDAKPVRSHYTFTLSIAQKGGVQLGSVNRPAVFARIRSERQPTIAGLIFASVARPVTFNQIYN</sequence>
<reference evidence="1 2" key="1">
    <citation type="journal article" date="2021" name="Sci. Rep.">
        <title>The distribution of antibiotic resistance genes in chicken gut microbiota commensals.</title>
        <authorList>
            <person name="Juricova H."/>
            <person name="Matiasovicova J."/>
            <person name="Kubasova T."/>
            <person name="Cejkova D."/>
            <person name="Rychlik I."/>
        </authorList>
    </citation>
    <scope>NUCLEOTIDE SEQUENCE [LARGE SCALE GENOMIC DNA]</scope>
    <source>
        <strain evidence="1 2">An562</strain>
    </source>
</reference>